<accession>A0ACC0MQG6</accession>
<organism evidence="1 2">
    <name type="scientific">Rhododendron molle</name>
    <name type="common">Chinese azalea</name>
    <name type="synonym">Azalea mollis</name>
    <dbReference type="NCBI Taxonomy" id="49168"/>
    <lineage>
        <taxon>Eukaryota</taxon>
        <taxon>Viridiplantae</taxon>
        <taxon>Streptophyta</taxon>
        <taxon>Embryophyta</taxon>
        <taxon>Tracheophyta</taxon>
        <taxon>Spermatophyta</taxon>
        <taxon>Magnoliopsida</taxon>
        <taxon>eudicotyledons</taxon>
        <taxon>Gunneridae</taxon>
        <taxon>Pentapetalae</taxon>
        <taxon>asterids</taxon>
        <taxon>Ericales</taxon>
        <taxon>Ericaceae</taxon>
        <taxon>Ericoideae</taxon>
        <taxon>Rhodoreae</taxon>
        <taxon>Rhododendron</taxon>
    </lineage>
</organism>
<protein>
    <submittedName>
        <fullName evidence="1">Uncharacterized protein</fullName>
    </submittedName>
</protein>
<evidence type="ECO:0000313" key="2">
    <source>
        <dbReference type="Proteomes" id="UP001062846"/>
    </source>
</evidence>
<gene>
    <name evidence="1" type="ORF">RHMOL_Rhmol08G0204400</name>
</gene>
<reference evidence="1" key="1">
    <citation type="submission" date="2022-02" db="EMBL/GenBank/DDBJ databases">
        <title>Plant Genome Project.</title>
        <authorList>
            <person name="Zhang R.-G."/>
        </authorList>
    </citation>
    <scope>NUCLEOTIDE SEQUENCE</scope>
    <source>
        <strain evidence="1">AT1</strain>
    </source>
</reference>
<name>A0ACC0MQG6_RHOML</name>
<keyword evidence="2" id="KW-1185">Reference proteome</keyword>
<sequence>MRRESTERVAPTTTITGNAASTSTGDHASHLHNRYPTPSLLFSNPLSLSRVDSPGHRTRGALPTAGDRHHNRLLGSPTLPHHEVEEGGELYGQKVYLFGSSEHVRWWSSSRVKIWRSQWREPSVKSRGWEKKSSDHATVKDSSAAAKEIEVNQRPRKMINLL</sequence>
<evidence type="ECO:0000313" key="1">
    <source>
        <dbReference type="EMBL" id="KAI8543281.1"/>
    </source>
</evidence>
<dbReference type="EMBL" id="CM046395">
    <property type="protein sequence ID" value="KAI8543281.1"/>
    <property type="molecule type" value="Genomic_DNA"/>
</dbReference>
<dbReference type="Proteomes" id="UP001062846">
    <property type="component" value="Chromosome 8"/>
</dbReference>
<proteinExistence type="predicted"/>
<comment type="caution">
    <text evidence="1">The sequence shown here is derived from an EMBL/GenBank/DDBJ whole genome shotgun (WGS) entry which is preliminary data.</text>
</comment>